<protein>
    <submittedName>
        <fullName evidence="4">Exonuclease</fullName>
    </submittedName>
</protein>
<dbReference type="Gene3D" id="3.90.320.10">
    <property type="match status" value="1"/>
</dbReference>
<dbReference type="CDD" id="cd22343">
    <property type="entry name" value="PDDEXK_lambda_exonuclease-like"/>
    <property type="match status" value="1"/>
</dbReference>
<proteinExistence type="predicted"/>
<dbReference type="AlphaFoldDB" id="A0A226D8A7"/>
<dbReference type="Proteomes" id="UP000198287">
    <property type="component" value="Unassembled WGS sequence"/>
</dbReference>
<keyword evidence="4" id="KW-0540">Nuclease</keyword>
<feature type="domain" description="Mutator-like transposase" evidence="3">
    <location>
        <begin position="208"/>
        <end position="415"/>
    </location>
</feature>
<dbReference type="OrthoDB" id="6779242at2759"/>
<dbReference type="InterPro" id="IPR051703">
    <property type="entry name" value="NF-kappa-B_Signaling_Reg"/>
</dbReference>
<dbReference type="SUPFAM" id="SSF52980">
    <property type="entry name" value="Restriction endonuclease-like"/>
    <property type="match status" value="1"/>
</dbReference>
<keyword evidence="5" id="KW-1185">Reference proteome</keyword>
<evidence type="ECO:0000313" key="4">
    <source>
        <dbReference type="EMBL" id="OXA41118.1"/>
    </source>
</evidence>
<dbReference type="Pfam" id="PF20700">
    <property type="entry name" value="Mutator"/>
    <property type="match status" value="2"/>
</dbReference>
<feature type="domain" description="YqaJ viral recombinase" evidence="2">
    <location>
        <begin position="656"/>
        <end position="752"/>
    </location>
</feature>
<keyword evidence="4" id="KW-0378">Hydrolase</keyword>
<name>A0A226D8A7_FOLCA</name>
<dbReference type="InterPro" id="IPR011335">
    <property type="entry name" value="Restrct_endonuc-II-like"/>
</dbReference>
<feature type="region of interest" description="Disordered" evidence="1">
    <location>
        <begin position="554"/>
        <end position="597"/>
    </location>
</feature>
<dbReference type="GO" id="GO:0004527">
    <property type="term" value="F:exonuclease activity"/>
    <property type="evidence" value="ECO:0007669"/>
    <property type="project" value="UniProtKB-KW"/>
</dbReference>
<dbReference type="PANTHER" id="PTHR46609">
    <property type="entry name" value="EXONUCLEASE, PHAGE-TYPE/RECB, C-TERMINAL DOMAIN-CONTAINING PROTEIN"/>
    <property type="match status" value="1"/>
</dbReference>
<sequence length="840" mass="94912">MNKRKRQSLLAARKGGFVRWTNSAEPHHTKMATITQRDSSLLHPRASTSFNRSPVKSTRRRSYEQVSTTKITLHRSPPSKYRCYGKLRSPIYENATIQTENSGINPTGRRIFAIESMNLLISDSAKHGRSCTLPLLKISKEHREGLKTTLTATCRTCRKYFTFSNDEEDCALPINEAAAWAGNTTGAGYTIIKHAATARGILSTTERDIIVDGQWSKRSYNNKGTANTGSAVGLGALSGKPLFVGVRNKVCYICQTQPQKEHDCFKNWDGTSSAMETDIILEGFRNSILMHRLRYRRLVGDGDSSVYQAIKDSYMTGNYFTTVQKIQCYLHAIRCMNRNLLLAIKSSNPNTGYKKPERDSLEDRVHLFGKYANYLIGLHIQHRPDGTNADTLAKDLMAMPYHIFGDHSHCSRIMCSDGIIIIPDIYKHKDPTTEPVTSSGTQRELTAIQPHVFNSLLWKEIMDIMRRLADLSISLLYRMNTNIAESFQAQINKFAQGRRTNVILRGGYNRRVQAATFSFMYGPTWCVDLYEKIHPGKPLPELWRYVREQNNKLDAARKARPVQRRSREYKVGKSNTPEFFSKRKPEGDKDYGERAQREDRSGEVIKFLTEKWLTEKGVDSKEEQWKVHCETVGQFENPLYLERRKALITASIAGNENKARELYARKTGTTVGKAGLFISLEFGALGASPDGLIEDDGILEIKCPYVERNLLPTCVADRSKGKFIVRKDGEYTLVKTHHYYKQVIMQLHITERNFYDFVIWTQGAVTTDPLTQEGRAIVPEGHIHIIRILRNAETTKTQPPYRLTAYRAAQAKKAAKAGASAAASAIVGAPNEEEGGLLDV</sequence>
<feature type="compositionally biased region" description="Basic and acidic residues" evidence="1">
    <location>
        <begin position="580"/>
        <end position="597"/>
    </location>
</feature>
<reference evidence="4 5" key="1">
    <citation type="submission" date="2015-12" db="EMBL/GenBank/DDBJ databases">
        <title>The genome of Folsomia candida.</title>
        <authorList>
            <person name="Faddeeva A."/>
            <person name="Derks M.F."/>
            <person name="Anvar Y."/>
            <person name="Smit S."/>
            <person name="Van Straalen N."/>
            <person name="Roelofs D."/>
        </authorList>
    </citation>
    <scope>NUCLEOTIDE SEQUENCE [LARGE SCALE GENOMIC DNA]</scope>
    <source>
        <strain evidence="4 5">VU population</strain>
        <tissue evidence="4">Whole body</tissue>
    </source>
</reference>
<dbReference type="InterPro" id="IPR011604">
    <property type="entry name" value="PDDEXK-like_dom_sf"/>
</dbReference>
<dbReference type="PANTHER" id="PTHR46609:SF8">
    <property type="entry name" value="YQAJ VIRAL RECOMBINASE DOMAIN-CONTAINING PROTEIN"/>
    <property type="match status" value="1"/>
</dbReference>
<feature type="region of interest" description="Disordered" evidence="1">
    <location>
        <begin position="44"/>
        <end position="71"/>
    </location>
</feature>
<keyword evidence="4" id="KW-0269">Exonuclease</keyword>
<dbReference type="Pfam" id="PF09588">
    <property type="entry name" value="YqaJ"/>
    <property type="match status" value="1"/>
</dbReference>
<feature type="domain" description="Mutator-like transposase" evidence="3">
    <location>
        <begin position="108"/>
        <end position="201"/>
    </location>
</feature>
<organism evidence="4 5">
    <name type="scientific">Folsomia candida</name>
    <name type="common">Springtail</name>
    <dbReference type="NCBI Taxonomy" id="158441"/>
    <lineage>
        <taxon>Eukaryota</taxon>
        <taxon>Metazoa</taxon>
        <taxon>Ecdysozoa</taxon>
        <taxon>Arthropoda</taxon>
        <taxon>Hexapoda</taxon>
        <taxon>Collembola</taxon>
        <taxon>Entomobryomorpha</taxon>
        <taxon>Isotomoidea</taxon>
        <taxon>Isotomidae</taxon>
        <taxon>Proisotominae</taxon>
        <taxon>Folsomia</taxon>
    </lineage>
</organism>
<dbReference type="InterPro" id="IPR019080">
    <property type="entry name" value="YqaJ_viral_recombinase"/>
</dbReference>
<accession>A0A226D8A7</accession>
<dbReference type="GO" id="GO:0006281">
    <property type="term" value="P:DNA repair"/>
    <property type="evidence" value="ECO:0007669"/>
    <property type="project" value="UniProtKB-ARBA"/>
</dbReference>
<evidence type="ECO:0000256" key="1">
    <source>
        <dbReference type="SAM" id="MobiDB-lite"/>
    </source>
</evidence>
<feature type="compositionally biased region" description="Polar residues" evidence="1">
    <location>
        <begin position="46"/>
        <end position="56"/>
    </location>
</feature>
<gene>
    <name evidence="4" type="ORF">Fcan01_24118</name>
</gene>
<evidence type="ECO:0000259" key="2">
    <source>
        <dbReference type="Pfam" id="PF09588"/>
    </source>
</evidence>
<evidence type="ECO:0000313" key="5">
    <source>
        <dbReference type="Proteomes" id="UP000198287"/>
    </source>
</evidence>
<dbReference type="EMBL" id="LNIX01000030">
    <property type="protein sequence ID" value="OXA41118.1"/>
    <property type="molecule type" value="Genomic_DNA"/>
</dbReference>
<evidence type="ECO:0000259" key="3">
    <source>
        <dbReference type="Pfam" id="PF20700"/>
    </source>
</evidence>
<comment type="caution">
    <text evidence="4">The sequence shown here is derived from an EMBL/GenBank/DDBJ whole genome shotgun (WGS) entry which is preliminary data.</text>
</comment>
<dbReference type="InterPro" id="IPR049012">
    <property type="entry name" value="Mutator_transp_dom"/>
</dbReference>